<evidence type="ECO:0000313" key="4">
    <source>
        <dbReference type="Proteomes" id="UP000029577"/>
    </source>
</evidence>
<dbReference type="Pfam" id="PF07179">
    <property type="entry name" value="SseB"/>
    <property type="match status" value="1"/>
</dbReference>
<dbReference type="OrthoDB" id="5622177at2"/>
<dbReference type="NCBIfam" id="NF008624">
    <property type="entry name" value="PRK11611.1"/>
    <property type="match status" value="1"/>
</dbReference>
<feature type="domain" description="SseB protein N-terminal" evidence="1">
    <location>
        <begin position="5"/>
        <end position="117"/>
    </location>
</feature>
<dbReference type="Pfam" id="PF14581">
    <property type="entry name" value="SseB_C"/>
    <property type="match status" value="1"/>
</dbReference>
<comment type="caution">
    <text evidence="3">The sequence shown here is derived from an EMBL/GenBank/DDBJ whole genome shotgun (WGS) entry which is preliminary data.</text>
</comment>
<organism evidence="3 4">
    <name type="scientific">Tatumella morbirosei</name>
    <dbReference type="NCBI Taxonomy" id="642227"/>
    <lineage>
        <taxon>Bacteria</taxon>
        <taxon>Pseudomonadati</taxon>
        <taxon>Pseudomonadota</taxon>
        <taxon>Gammaproteobacteria</taxon>
        <taxon>Enterobacterales</taxon>
        <taxon>Erwiniaceae</taxon>
        <taxon>Tatumella</taxon>
    </lineage>
</organism>
<protein>
    <submittedName>
        <fullName evidence="3">Enhanced serine sensitivity protein SseB</fullName>
    </submittedName>
</protein>
<keyword evidence="4" id="KW-1185">Reference proteome</keyword>
<dbReference type="InterPro" id="IPR027945">
    <property type="entry name" value="SseB_C"/>
</dbReference>
<accession>A0A095VCU1</accession>
<proteinExistence type="predicted"/>
<dbReference type="AlphaFoldDB" id="A0A095VCU1"/>
<sequence>MQTSLEDLLSKAATEPAHRPEFFQRLLESEVWTAGSQSAGETENSASYDLEHWEKDDGQSVIPFFTSEAAFIEAAGENKPRLKLSARALFEMTRGETLFLNPKLSSGKEFTAAEIRALLSGEGNVLSEFSVPDHGQTLLLSAVEQPPAQLVSSLKQLFGKYKPVRRAFLAWCRESAEQEGNLLIGIEASADLQEIIQAAGHVAIDTLPKDALIDFCEVNEQASGVSHFFSAHIEPFYQRPHGSFLRGLDLKGVQRIL</sequence>
<dbReference type="EMBL" id="JPKR02000003">
    <property type="protein sequence ID" value="KGD72510.1"/>
    <property type="molecule type" value="Genomic_DNA"/>
</dbReference>
<name>A0A095VCU1_9GAMM</name>
<evidence type="ECO:0000259" key="2">
    <source>
        <dbReference type="Pfam" id="PF14581"/>
    </source>
</evidence>
<gene>
    <name evidence="3" type="ORF">HA49_17540</name>
</gene>
<feature type="domain" description="SseB protein C-terminal" evidence="2">
    <location>
        <begin position="133"/>
        <end position="239"/>
    </location>
</feature>
<dbReference type="Proteomes" id="UP000029577">
    <property type="component" value="Unassembled WGS sequence"/>
</dbReference>
<dbReference type="InterPro" id="IPR009839">
    <property type="entry name" value="SseB_N"/>
</dbReference>
<evidence type="ECO:0000313" key="3">
    <source>
        <dbReference type="EMBL" id="KGD72510.1"/>
    </source>
</evidence>
<reference evidence="3" key="1">
    <citation type="submission" date="2014-12" db="EMBL/GenBank/DDBJ databases">
        <title>The draft genome of the Tatumella morbirosei type strain, LMG23360T isolated from pineapple rot.</title>
        <authorList>
            <person name="Smits T.H."/>
            <person name="Palmer M."/>
            <person name="Venter S.N."/>
            <person name="Duffy B."/>
            <person name="Steenkamp E.T."/>
            <person name="Chan W.Y."/>
            <person name="Coutinho T.A."/>
            <person name="Coetzee M.P."/>
            <person name="De Maayer P."/>
        </authorList>
    </citation>
    <scope>NUCLEOTIDE SEQUENCE [LARGE SCALE GENOMIC DNA]</scope>
    <source>
        <strain evidence="3">LMG 23360</strain>
    </source>
</reference>
<dbReference type="STRING" id="642227.HA49_17540"/>
<dbReference type="RefSeq" id="WP_038022182.1">
    <property type="nucleotide sequence ID" value="NZ_JPKR02000003.1"/>
</dbReference>
<evidence type="ECO:0000259" key="1">
    <source>
        <dbReference type="Pfam" id="PF07179"/>
    </source>
</evidence>
<dbReference type="eggNOG" id="ENOG502Z89T">
    <property type="taxonomic scope" value="Bacteria"/>
</dbReference>